<proteinExistence type="predicted"/>
<dbReference type="Proteomes" id="UP000827986">
    <property type="component" value="Unassembled WGS sequence"/>
</dbReference>
<name>A0A9D4AWQ7_9SAUR</name>
<gene>
    <name evidence="1" type="ORF">KIL84_016728</name>
</gene>
<comment type="caution">
    <text evidence="1">The sequence shown here is derived from an EMBL/GenBank/DDBJ whole genome shotgun (WGS) entry which is preliminary data.</text>
</comment>
<dbReference type="AlphaFoldDB" id="A0A9D4AWQ7"/>
<protein>
    <submittedName>
        <fullName evidence="1">Uncharacterized protein</fullName>
    </submittedName>
</protein>
<keyword evidence="2" id="KW-1185">Reference proteome</keyword>
<accession>A0A9D4AWQ7</accession>
<sequence>MGPYAICISVALEFACCKGSCGKLFSYSAQIPQFSVLLTLPGFSEGRALLPATRFDYNGSHWAVSPARLHKGLVENLLPAAIGRGLELSHTFLRVRKRWKA</sequence>
<dbReference type="EMBL" id="JAHDVG010000482">
    <property type="protein sequence ID" value="KAH1172889.1"/>
    <property type="molecule type" value="Genomic_DNA"/>
</dbReference>
<reference evidence="1" key="1">
    <citation type="submission" date="2021-09" db="EMBL/GenBank/DDBJ databases">
        <title>The genome of Mauremys mutica provides insights into the evolution of semi-aquatic lifestyle.</title>
        <authorList>
            <person name="Gong S."/>
            <person name="Gao Y."/>
        </authorList>
    </citation>
    <scope>NUCLEOTIDE SEQUENCE</scope>
    <source>
        <strain evidence="1">MM-2020</strain>
        <tissue evidence="1">Muscle</tissue>
    </source>
</reference>
<evidence type="ECO:0000313" key="2">
    <source>
        <dbReference type="Proteomes" id="UP000827986"/>
    </source>
</evidence>
<evidence type="ECO:0000313" key="1">
    <source>
        <dbReference type="EMBL" id="KAH1172889.1"/>
    </source>
</evidence>
<organism evidence="1 2">
    <name type="scientific">Mauremys mutica</name>
    <name type="common">yellowpond turtle</name>
    <dbReference type="NCBI Taxonomy" id="74926"/>
    <lineage>
        <taxon>Eukaryota</taxon>
        <taxon>Metazoa</taxon>
        <taxon>Chordata</taxon>
        <taxon>Craniata</taxon>
        <taxon>Vertebrata</taxon>
        <taxon>Euteleostomi</taxon>
        <taxon>Archelosauria</taxon>
        <taxon>Testudinata</taxon>
        <taxon>Testudines</taxon>
        <taxon>Cryptodira</taxon>
        <taxon>Durocryptodira</taxon>
        <taxon>Testudinoidea</taxon>
        <taxon>Geoemydidae</taxon>
        <taxon>Geoemydinae</taxon>
        <taxon>Mauremys</taxon>
    </lineage>
</organism>